<organism evidence="2 3">
    <name type="scientific">Lates japonicus</name>
    <name type="common">Japanese lates</name>
    <dbReference type="NCBI Taxonomy" id="270547"/>
    <lineage>
        <taxon>Eukaryota</taxon>
        <taxon>Metazoa</taxon>
        <taxon>Chordata</taxon>
        <taxon>Craniata</taxon>
        <taxon>Vertebrata</taxon>
        <taxon>Euteleostomi</taxon>
        <taxon>Actinopterygii</taxon>
        <taxon>Neopterygii</taxon>
        <taxon>Teleostei</taxon>
        <taxon>Neoteleostei</taxon>
        <taxon>Acanthomorphata</taxon>
        <taxon>Carangaria</taxon>
        <taxon>Carangaria incertae sedis</taxon>
        <taxon>Centropomidae</taxon>
        <taxon>Lates</taxon>
    </lineage>
</organism>
<dbReference type="GO" id="GO:1900449">
    <property type="term" value="P:regulation of glutamate receptor signaling pathway"/>
    <property type="evidence" value="ECO:0007669"/>
    <property type="project" value="InterPro"/>
</dbReference>
<protein>
    <submittedName>
        <fullName evidence="2">Ferric-chelate reductase 1</fullName>
    </submittedName>
</protein>
<dbReference type="GO" id="GO:0099072">
    <property type="term" value="P:regulation of postsynaptic membrane neurotransmitter receptor levels"/>
    <property type="evidence" value="ECO:0007669"/>
    <property type="project" value="TreeGrafter"/>
</dbReference>
<dbReference type="InterPro" id="IPR042789">
    <property type="entry name" value="FRRS1L"/>
</dbReference>
<gene>
    <name evidence="2" type="ORF">AKAME5_000392200</name>
</gene>
<name>A0AAD3R0V4_LATJO</name>
<dbReference type="PANTHER" id="PTHR46902:SF1">
    <property type="entry name" value="DOMON DOMAIN-CONTAINING PROTEIN FRRS1L"/>
    <property type="match status" value="1"/>
</dbReference>
<comment type="caution">
    <text evidence="2">The sequence shown here is derived from an EMBL/GenBank/DDBJ whole genome shotgun (WGS) entry which is preliminary data.</text>
</comment>
<evidence type="ECO:0000313" key="2">
    <source>
        <dbReference type="EMBL" id="GLD50775.1"/>
    </source>
</evidence>
<evidence type="ECO:0000313" key="3">
    <source>
        <dbReference type="Proteomes" id="UP001279410"/>
    </source>
</evidence>
<proteinExistence type="predicted"/>
<dbReference type="AlphaFoldDB" id="A0AAD3R0V4"/>
<keyword evidence="1" id="KW-0732">Signal</keyword>
<feature type="signal peptide" evidence="1">
    <location>
        <begin position="1"/>
        <end position="22"/>
    </location>
</feature>
<keyword evidence="3" id="KW-1185">Reference proteome</keyword>
<accession>A0AAD3R0V4</accession>
<dbReference type="PANTHER" id="PTHR46902">
    <property type="entry name" value="DOMON DOMAIN-CONTAINING PROTEIN FRRS1L"/>
    <property type="match status" value="1"/>
</dbReference>
<evidence type="ECO:0000256" key="1">
    <source>
        <dbReference type="SAM" id="SignalP"/>
    </source>
</evidence>
<reference evidence="2" key="1">
    <citation type="submission" date="2022-08" db="EMBL/GenBank/DDBJ databases">
        <title>Genome sequencing of akame (Lates japonicus).</title>
        <authorList>
            <person name="Hashiguchi Y."/>
            <person name="Takahashi H."/>
        </authorList>
    </citation>
    <scope>NUCLEOTIDE SEQUENCE</scope>
    <source>
        <strain evidence="2">Kochi</strain>
    </source>
</reference>
<dbReference type="EMBL" id="BRZM01000010">
    <property type="protein sequence ID" value="GLD50775.1"/>
    <property type="molecule type" value="Genomic_DNA"/>
</dbReference>
<sequence>MERGLILLVAAFMVFVAPGVQGTAHLSFANNTEVNITRTGCGVSKLCLETPDNCDPAGNGTCLFGSLVASTPVAPNGVNLSVELRGNSMGYVALGLTVNASEGGTMLFVCAQNSSNNGSFFFRTMMRNNTDDMLTPTETRVTEIRGSVKDNVIQCEFDVPGVNATSTRSSDATTFNVLLGTGTLNGNSLGPFNVSLKSGALNIADPTSNTAGTTAAPTMTTNSTTAGTSVLHPHALLVLLSVLTLSVMQKA</sequence>
<dbReference type="Proteomes" id="UP001279410">
    <property type="component" value="Unassembled WGS sequence"/>
</dbReference>
<feature type="chain" id="PRO_5042241058" evidence="1">
    <location>
        <begin position="23"/>
        <end position="251"/>
    </location>
</feature>